<feature type="chain" id="PRO_5035593784" description="Carboxymuconolactone decarboxylase-like domain-containing protein" evidence="1">
    <location>
        <begin position="18"/>
        <end position="208"/>
    </location>
</feature>
<dbReference type="EMBL" id="HBIW01002096">
    <property type="protein sequence ID" value="CAE0686348.1"/>
    <property type="molecule type" value="Transcribed_RNA"/>
</dbReference>
<evidence type="ECO:0000313" key="3">
    <source>
        <dbReference type="EMBL" id="CAE0686348.1"/>
    </source>
</evidence>
<evidence type="ECO:0000259" key="2">
    <source>
        <dbReference type="Pfam" id="PF02627"/>
    </source>
</evidence>
<reference evidence="3" key="1">
    <citation type="submission" date="2021-01" db="EMBL/GenBank/DDBJ databases">
        <authorList>
            <person name="Corre E."/>
            <person name="Pelletier E."/>
            <person name="Niang G."/>
            <person name="Scheremetjew M."/>
            <person name="Finn R."/>
            <person name="Kale V."/>
            <person name="Holt S."/>
            <person name="Cochrane G."/>
            <person name="Meng A."/>
            <person name="Brown T."/>
            <person name="Cohen L."/>
        </authorList>
    </citation>
    <scope>NUCLEOTIDE SEQUENCE</scope>
    <source>
        <strain evidence="3">CCMP1756</strain>
    </source>
</reference>
<reference evidence="4" key="2">
    <citation type="submission" date="2021-11" db="EMBL/GenBank/DDBJ databases">
        <authorList>
            <consortium name="Genoscope - CEA"/>
            <person name="William W."/>
        </authorList>
    </citation>
    <scope>NUCLEOTIDE SEQUENCE</scope>
</reference>
<protein>
    <recommendedName>
        <fullName evidence="2">Carboxymuconolactone decarboxylase-like domain-containing protein</fullName>
    </recommendedName>
</protein>
<name>A0A7S3ZKU2_9STRA</name>
<organism evidence="3">
    <name type="scientific">Pelagomonas calceolata</name>
    <dbReference type="NCBI Taxonomy" id="35677"/>
    <lineage>
        <taxon>Eukaryota</taxon>
        <taxon>Sar</taxon>
        <taxon>Stramenopiles</taxon>
        <taxon>Ochrophyta</taxon>
        <taxon>Pelagophyceae</taxon>
        <taxon>Pelagomonadales</taxon>
        <taxon>Pelagomonadaceae</taxon>
        <taxon>Pelagomonas</taxon>
    </lineage>
</organism>
<dbReference type="GO" id="GO:0051920">
    <property type="term" value="F:peroxiredoxin activity"/>
    <property type="evidence" value="ECO:0007669"/>
    <property type="project" value="InterPro"/>
</dbReference>
<dbReference type="SUPFAM" id="SSF69118">
    <property type="entry name" value="AhpD-like"/>
    <property type="match status" value="1"/>
</dbReference>
<dbReference type="Gene3D" id="1.20.1290.10">
    <property type="entry name" value="AhpD-like"/>
    <property type="match status" value="1"/>
</dbReference>
<evidence type="ECO:0000256" key="1">
    <source>
        <dbReference type="SAM" id="SignalP"/>
    </source>
</evidence>
<evidence type="ECO:0000313" key="5">
    <source>
        <dbReference type="Proteomes" id="UP000789595"/>
    </source>
</evidence>
<dbReference type="InterPro" id="IPR029032">
    <property type="entry name" value="AhpD-like"/>
</dbReference>
<evidence type="ECO:0000313" key="4">
    <source>
        <dbReference type="EMBL" id="CAH0376843.1"/>
    </source>
</evidence>
<dbReference type="Pfam" id="PF02627">
    <property type="entry name" value="CMD"/>
    <property type="match status" value="1"/>
</dbReference>
<sequence length="208" mass="22588">MFSKSLILALSLAGATAYTKKDREDAIKWITEEKGFPHLAAFDKMTPKMLKTVMTNYLNLVSPDALEFLTPLDLEVIWTATSAANNCEICLSFHAGALLGAEKPADEVATMAAGGVPKDPKMARLVIAAKYVLAHKGILLEREKLHLSSMGFSAEELVEVTFAVGQMTGLNLLYVHLIAEGVNIETFLKGAGPFKDTVYADELKKAEL</sequence>
<keyword evidence="5" id="KW-1185">Reference proteome</keyword>
<dbReference type="OrthoDB" id="196032at2759"/>
<accession>A0A7S3ZKU2</accession>
<keyword evidence="1" id="KW-0732">Signal</keyword>
<feature type="signal peptide" evidence="1">
    <location>
        <begin position="1"/>
        <end position="17"/>
    </location>
</feature>
<gene>
    <name evidence="3" type="ORF">PCAL00307_LOCUS1782</name>
    <name evidence="4" type="ORF">PECAL_5P14360</name>
</gene>
<feature type="domain" description="Carboxymuconolactone decarboxylase-like" evidence="2">
    <location>
        <begin position="69"/>
        <end position="114"/>
    </location>
</feature>
<dbReference type="AlphaFoldDB" id="A0A7S3ZKU2"/>
<dbReference type="EMBL" id="CAKKNE010000005">
    <property type="protein sequence ID" value="CAH0376843.1"/>
    <property type="molecule type" value="Genomic_DNA"/>
</dbReference>
<dbReference type="Proteomes" id="UP000789595">
    <property type="component" value="Unassembled WGS sequence"/>
</dbReference>
<proteinExistence type="predicted"/>
<dbReference type="InterPro" id="IPR003779">
    <property type="entry name" value="CMD-like"/>
</dbReference>